<dbReference type="AlphaFoldDB" id="A0AAV7IG00"/>
<reference evidence="1 2" key="1">
    <citation type="journal article" date="2021" name="J. Hered.">
        <title>A chromosome-level genome assembly of the parasitoid wasp, Cotesia glomerata (Hymenoptera: Braconidae).</title>
        <authorList>
            <person name="Pinto B.J."/>
            <person name="Weis J.J."/>
            <person name="Gamble T."/>
            <person name="Ode P.J."/>
            <person name="Paul R."/>
            <person name="Zaspel J.M."/>
        </authorList>
    </citation>
    <scope>NUCLEOTIDE SEQUENCE [LARGE SCALE GENOMIC DNA]</scope>
    <source>
        <strain evidence="1">CgM1</strain>
    </source>
</reference>
<sequence length="95" mass="10951">MTLIPGTSGFNQTVDSFIVKKKGILRHLLNKLVEDYKTKKIYRFITSLYLAFGSVFDKALSFYESIKVSKIIAFDPNAQGIWKEINSCRWLLDVQ</sequence>
<gene>
    <name evidence="1" type="ORF">KQX54_016863</name>
</gene>
<accession>A0AAV7IG00</accession>
<dbReference type="EMBL" id="JAHXZJ010001864">
    <property type="protein sequence ID" value="KAH0550013.1"/>
    <property type="molecule type" value="Genomic_DNA"/>
</dbReference>
<dbReference type="Proteomes" id="UP000826195">
    <property type="component" value="Unassembled WGS sequence"/>
</dbReference>
<keyword evidence="2" id="KW-1185">Reference proteome</keyword>
<comment type="caution">
    <text evidence="1">The sequence shown here is derived from an EMBL/GenBank/DDBJ whole genome shotgun (WGS) entry which is preliminary data.</text>
</comment>
<organism evidence="1 2">
    <name type="scientific">Cotesia glomerata</name>
    <name type="common">Lepidopteran parasitic wasp</name>
    <name type="synonym">Apanteles glomeratus</name>
    <dbReference type="NCBI Taxonomy" id="32391"/>
    <lineage>
        <taxon>Eukaryota</taxon>
        <taxon>Metazoa</taxon>
        <taxon>Ecdysozoa</taxon>
        <taxon>Arthropoda</taxon>
        <taxon>Hexapoda</taxon>
        <taxon>Insecta</taxon>
        <taxon>Pterygota</taxon>
        <taxon>Neoptera</taxon>
        <taxon>Endopterygota</taxon>
        <taxon>Hymenoptera</taxon>
        <taxon>Apocrita</taxon>
        <taxon>Ichneumonoidea</taxon>
        <taxon>Braconidae</taxon>
        <taxon>Microgastrinae</taxon>
        <taxon>Cotesia</taxon>
    </lineage>
</organism>
<evidence type="ECO:0000313" key="2">
    <source>
        <dbReference type="Proteomes" id="UP000826195"/>
    </source>
</evidence>
<evidence type="ECO:0000313" key="1">
    <source>
        <dbReference type="EMBL" id="KAH0550013.1"/>
    </source>
</evidence>
<protein>
    <submittedName>
        <fullName evidence="1">Uncharacterized protein</fullName>
    </submittedName>
</protein>
<name>A0AAV7IG00_COTGL</name>
<proteinExistence type="predicted"/>